<feature type="region of interest" description="Disordered" evidence="1">
    <location>
        <begin position="453"/>
        <end position="505"/>
    </location>
</feature>
<comment type="caution">
    <text evidence="2">The sequence shown here is derived from an EMBL/GenBank/DDBJ whole genome shotgun (WGS) entry which is preliminary data.</text>
</comment>
<accession>A0A1E3JQP4</accession>
<feature type="compositionally biased region" description="Acidic residues" evidence="1">
    <location>
        <begin position="581"/>
        <end position="608"/>
    </location>
</feature>
<protein>
    <recommendedName>
        <fullName evidence="4">F-box domain-containing protein</fullName>
    </recommendedName>
</protein>
<feature type="region of interest" description="Disordered" evidence="1">
    <location>
        <begin position="257"/>
        <end position="289"/>
    </location>
</feature>
<reference evidence="2 3" key="1">
    <citation type="submission" date="2016-06" db="EMBL/GenBank/DDBJ databases">
        <title>Evolution of pathogenesis and genome organization in the Tremellales.</title>
        <authorList>
            <person name="Cuomo C."/>
            <person name="Litvintseva A."/>
            <person name="Heitman J."/>
            <person name="Chen Y."/>
            <person name="Sun S."/>
            <person name="Springer D."/>
            <person name="Dromer F."/>
            <person name="Young S."/>
            <person name="Zeng Q."/>
            <person name="Chapman S."/>
            <person name="Gujja S."/>
            <person name="Saif S."/>
            <person name="Birren B."/>
        </authorList>
    </citation>
    <scope>NUCLEOTIDE SEQUENCE [LARGE SCALE GENOMIC DNA]</scope>
    <source>
        <strain evidence="2 3">CBS 6273</strain>
    </source>
</reference>
<organism evidence="2 3">
    <name type="scientific">Cryptococcus amylolentus CBS 6273</name>
    <dbReference type="NCBI Taxonomy" id="1296118"/>
    <lineage>
        <taxon>Eukaryota</taxon>
        <taxon>Fungi</taxon>
        <taxon>Dikarya</taxon>
        <taxon>Basidiomycota</taxon>
        <taxon>Agaricomycotina</taxon>
        <taxon>Tremellomycetes</taxon>
        <taxon>Tremellales</taxon>
        <taxon>Cryptococcaceae</taxon>
        <taxon>Cryptococcus</taxon>
    </lineage>
</organism>
<evidence type="ECO:0000313" key="2">
    <source>
        <dbReference type="EMBL" id="ODO03198.1"/>
    </source>
</evidence>
<dbReference type="AlphaFoldDB" id="A0A1E3JQP4"/>
<feature type="region of interest" description="Disordered" evidence="1">
    <location>
        <begin position="1"/>
        <end position="85"/>
    </location>
</feature>
<dbReference type="OrthoDB" id="2572216at2759"/>
<sequence length="608" mass="66860">MPAKRRASSSISNGPTPKRLTRSAGAKVRSPRQPTDNSADPSQQSADQPADPKRPAGKSTSVRKQPVAKEALWQDIPASDPSSAGDQATLLSLPREVLDVCFGTTIDLGLQMRDYVALAGVSRYFRLCLDDQVFQELYLASRPKYVDGDASGRKYVSERIFSRNVPNWSVPPPQRSFKALDKLSLSLPPHDSGSDQDKKLRSAYEQIYARCRQVYQEGKDEIARQQRERVLAKRVVKRVVVDGVSRAVLAAVPGRKNGEVEGEKDENGIPQHLSAGTSTRSGVPSLPLETDPKEAWRPWKLKLKKLYRQMQQLIIDHRDMKPVHVDDILLGGAAPSTTLWIKYSPETGEKLPHDYYPSPWRTRAAEVVASKWISKSEAIRTFKVGEGEMACLKHFLVVSLCSNECEELTDIEYFSLAAVQALALRSHGGPIGHHDHVIKSRAKAFKSIITRRAKTSTKDNSSDFPTSTQTQAPTPGLTKNANSGGRYRRPAKSIDPSDEDDSGAKYGIDKECGSWYWRGAFFDWVSDQREQRALRPEVDNGPPDHNGSGNDGEDDGGTGGNMGVVAPPAVLSNELPALTDGGDESDSTADTDGEWDVDDADSEPENDQ</sequence>
<gene>
    <name evidence="2" type="ORF">I350_06043</name>
</gene>
<proteinExistence type="predicted"/>
<feature type="compositionally biased region" description="Polar residues" evidence="1">
    <location>
        <begin position="32"/>
        <end position="47"/>
    </location>
</feature>
<evidence type="ECO:0000313" key="3">
    <source>
        <dbReference type="Proteomes" id="UP000095149"/>
    </source>
</evidence>
<evidence type="ECO:0008006" key="4">
    <source>
        <dbReference type="Google" id="ProtNLM"/>
    </source>
</evidence>
<feature type="region of interest" description="Disordered" evidence="1">
    <location>
        <begin position="532"/>
        <end position="608"/>
    </location>
</feature>
<dbReference type="EMBL" id="MEKH01000009">
    <property type="protein sequence ID" value="ODO03198.1"/>
    <property type="molecule type" value="Genomic_DNA"/>
</dbReference>
<feature type="compositionally biased region" description="Polar residues" evidence="1">
    <location>
        <begin position="462"/>
        <end position="483"/>
    </location>
</feature>
<name>A0A1E3JQP4_9TREE</name>
<feature type="compositionally biased region" description="Basic and acidic residues" evidence="1">
    <location>
        <begin position="257"/>
        <end position="267"/>
    </location>
</feature>
<dbReference type="Proteomes" id="UP000095149">
    <property type="component" value="Unassembled WGS sequence"/>
</dbReference>
<evidence type="ECO:0000256" key="1">
    <source>
        <dbReference type="SAM" id="MobiDB-lite"/>
    </source>
</evidence>